<accession>A0A0K2Y6X1</accession>
<proteinExistence type="predicted"/>
<sequence length="57" mass="6864">MAFRKLFNIFKNGEYNTKHNNEYSNLKQLQENFIYDFVKLVKAFNAVPKEDFLLKDS</sequence>
<organism evidence="1 2">
    <name type="scientific">Helicobacter ailurogastricus</name>
    <dbReference type="NCBI Taxonomy" id="1578720"/>
    <lineage>
        <taxon>Bacteria</taxon>
        <taxon>Pseudomonadati</taxon>
        <taxon>Campylobacterota</taxon>
        <taxon>Epsilonproteobacteria</taxon>
        <taxon>Campylobacterales</taxon>
        <taxon>Helicobacteraceae</taxon>
        <taxon>Helicobacter</taxon>
    </lineage>
</organism>
<name>A0A0K2Y6X1_9HELI</name>
<protein>
    <submittedName>
        <fullName evidence="1">Uncharacterized protein</fullName>
    </submittedName>
</protein>
<dbReference type="EMBL" id="CDMG01000009">
    <property type="protein sequence ID" value="CRF52880.1"/>
    <property type="molecule type" value="Genomic_DNA"/>
</dbReference>
<evidence type="ECO:0000313" key="1">
    <source>
        <dbReference type="EMBL" id="CRF52880.1"/>
    </source>
</evidence>
<dbReference type="AlphaFoldDB" id="A0A0K2Y6X1"/>
<evidence type="ECO:0000313" key="2">
    <source>
        <dbReference type="Proteomes" id="UP000043437"/>
    </source>
</evidence>
<reference evidence="2" key="1">
    <citation type="submission" date="2014-12" db="EMBL/GenBank/DDBJ databases">
        <authorList>
            <person name="Jaenicke S."/>
        </authorList>
    </citation>
    <scope>NUCLEOTIDE SEQUENCE [LARGE SCALE GENOMIC DNA]</scope>
</reference>
<dbReference type="Proteomes" id="UP000043437">
    <property type="component" value="Unassembled WGS sequence"/>
</dbReference>
<gene>
    <name evidence="1" type="ORF">HAL07_13450</name>
</gene>